<proteinExistence type="predicted"/>
<dbReference type="HOGENOM" id="CLU_2553924_0_0_9"/>
<evidence type="ECO:0000313" key="3">
    <source>
        <dbReference type="Proteomes" id="UP000001652"/>
    </source>
</evidence>
<dbReference type="KEGG" id="lbr:LVIS_0717"/>
<protein>
    <submittedName>
        <fullName evidence="2">Uncharacterized protein</fullName>
    </submittedName>
</protein>
<dbReference type="eggNOG" id="COG0367">
    <property type="taxonomic scope" value="Bacteria"/>
</dbReference>
<dbReference type="Pfam" id="PF13061">
    <property type="entry name" value="DUF3923"/>
    <property type="match status" value="1"/>
</dbReference>
<dbReference type="Proteomes" id="UP000001652">
    <property type="component" value="Chromosome"/>
</dbReference>
<name>Q03SG2_LEVBA</name>
<evidence type="ECO:0000313" key="2">
    <source>
        <dbReference type="EMBL" id="ABJ63860.1"/>
    </source>
</evidence>
<accession>Q03SG2</accession>
<organism evidence="2 3">
    <name type="scientific">Levilactobacillus brevis (strain ATCC 367 / BCRC 12310 / CIP 105137 / JCM 1170 / LMG 11437 / NCIMB 947 / NCTC 947)</name>
    <name type="common">Lactobacillus brevis</name>
    <dbReference type="NCBI Taxonomy" id="387344"/>
    <lineage>
        <taxon>Bacteria</taxon>
        <taxon>Bacillati</taxon>
        <taxon>Bacillota</taxon>
        <taxon>Bacilli</taxon>
        <taxon>Lactobacillales</taxon>
        <taxon>Lactobacillaceae</taxon>
        <taxon>Levilactobacillus</taxon>
    </lineage>
</organism>
<dbReference type="EMBL" id="CP000416">
    <property type="protein sequence ID" value="ABJ63860.1"/>
    <property type="molecule type" value="Genomic_DNA"/>
</dbReference>
<keyword evidence="1" id="KW-0472">Membrane</keyword>
<dbReference type="InterPro" id="IPR025037">
    <property type="entry name" value="DUF3923"/>
</dbReference>
<feature type="transmembrane region" description="Helical" evidence="1">
    <location>
        <begin position="20"/>
        <end position="37"/>
    </location>
</feature>
<gene>
    <name evidence="2" type="ordered locus">LVIS_0717</name>
</gene>
<dbReference type="AlphaFoldDB" id="Q03SG2"/>
<keyword evidence="1" id="KW-0812">Transmembrane</keyword>
<evidence type="ECO:0000256" key="1">
    <source>
        <dbReference type="SAM" id="Phobius"/>
    </source>
</evidence>
<keyword evidence="3" id="KW-1185">Reference proteome</keyword>
<sequence>MDCVVTPLKTLMGFSVHLNVQFKFYNLPFVLLLIFIFTRKVDGSGLVQTPEVKMITWYVLDVPFVLLVIVQVVWGIIIKKQR</sequence>
<feature type="transmembrane region" description="Helical" evidence="1">
    <location>
        <begin position="57"/>
        <end position="78"/>
    </location>
</feature>
<keyword evidence="1" id="KW-1133">Transmembrane helix</keyword>
<reference evidence="2 3" key="1">
    <citation type="journal article" date="2006" name="Proc. Natl. Acad. Sci. U.S.A.">
        <title>Comparative genomics of the lactic acid bacteria.</title>
        <authorList>
            <person name="Makarova K."/>
            <person name="Slesarev A."/>
            <person name="Wolf Y."/>
            <person name="Sorokin A."/>
            <person name="Mirkin B."/>
            <person name="Koonin E."/>
            <person name="Pavlov A."/>
            <person name="Pavlova N."/>
            <person name="Karamychev V."/>
            <person name="Polouchine N."/>
            <person name="Shakhova V."/>
            <person name="Grigoriev I."/>
            <person name="Lou Y."/>
            <person name="Rohksar D."/>
            <person name="Lucas S."/>
            <person name="Huang K."/>
            <person name="Goodstein D.M."/>
            <person name="Hawkins T."/>
            <person name="Plengvidhya V."/>
            <person name="Welker D."/>
            <person name="Hughes J."/>
            <person name="Goh Y."/>
            <person name="Benson A."/>
            <person name="Baldwin K."/>
            <person name="Lee J.H."/>
            <person name="Diaz-Muniz I."/>
            <person name="Dosti B."/>
            <person name="Smeianov V."/>
            <person name="Wechter W."/>
            <person name="Barabote R."/>
            <person name="Lorca G."/>
            <person name="Altermann E."/>
            <person name="Barrangou R."/>
            <person name="Ganesan B."/>
            <person name="Xie Y."/>
            <person name="Rawsthorne H."/>
            <person name="Tamir D."/>
            <person name="Parker C."/>
            <person name="Breidt F."/>
            <person name="Broadbent J."/>
            <person name="Hutkins R."/>
            <person name="O'Sullivan D."/>
            <person name="Steele J."/>
            <person name="Unlu G."/>
            <person name="Saier M."/>
            <person name="Klaenhammer T."/>
            <person name="Richardson P."/>
            <person name="Kozyavkin S."/>
            <person name="Weimer B."/>
            <person name="Mills D."/>
        </authorList>
    </citation>
    <scope>NUCLEOTIDE SEQUENCE [LARGE SCALE GENOMIC DNA]</scope>
    <source>
        <strain evidence="3">ATCC 367 / BCRC 12310 / CIP 105137 / JCM 1170 / LMG 11437 / NCIMB 947 / NCTC 947</strain>
    </source>
</reference>